<protein>
    <submittedName>
        <fullName evidence="1">Uncharacterized protein</fullName>
    </submittedName>
</protein>
<reference evidence="1" key="1">
    <citation type="submission" date="2022-09" db="EMBL/GenBank/DDBJ databases">
        <title>Fusarium specimens isolated from Avocado Roots.</title>
        <authorList>
            <person name="Stajich J."/>
            <person name="Roper C."/>
            <person name="Heimlech-Rivalta G."/>
        </authorList>
    </citation>
    <scope>NUCLEOTIDE SEQUENCE</scope>
    <source>
        <strain evidence="1">CF00136</strain>
    </source>
</reference>
<proteinExistence type="predicted"/>
<organism evidence="1 2">
    <name type="scientific">Fusarium torreyae</name>
    <dbReference type="NCBI Taxonomy" id="1237075"/>
    <lineage>
        <taxon>Eukaryota</taxon>
        <taxon>Fungi</taxon>
        <taxon>Dikarya</taxon>
        <taxon>Ascomycota</taxon>
        <taxon>Pezizomycotina</taxon>
        <taxon>Sordariomycetes</taxon>
        <taxon>Hypocreomycetidae</taxon>
        <taxon>Hypocreales</taxon>
        <taxon>Nectriaceae</taxon>
        <taxon>Fusarium</taxon>
    </lineage>
</organism>
<dbReference type="AlphaFoldDB" id="A0A9W8RKY8"/>
<dbReference type="Proteomes" id="UP001152049">
    <property type="component" value="Unassembled WGS sequence"/>
</dbReference>
<evidence type="ECO:0000313" key="1">
    <source>
        <dbReference type="EMBL" id="KAJ4243461.1"/>
    </source>
</evidence>
<keyword evidence="2" id="KW-1185">Reference proteome</keyword>
<accession>A0A9W8RKY8</accession>
<evidence type="ECO:0000313" key="2">
    <source>
        <dbReference type="Proteomes" id="UP001152049"/>
    </source>
</evidence>
<gene>
    <name evidence="1" type="ORF">NW762_014791</name>
</gene>
<comment type="caution">
    <text evidence="1">The sequence shown here is derived from an EMBL/GenBank/DDBJ whole genome shotgun (WGS) entry which is preliminary data.</text>
</comment>
<dbReference type="EMBL" id="JAOQAZ010000057">
    <property type="protein sequence ID" value="KAJ4243461.1"/>
    <property type="molecule type" value="Genomic_DNA"/>
</dbReference>
<sequence>MSTTPETNGLAASINKPTRKNKFTVEHKFPAKLIYDSPKLETTLDKIYGDDGWDLILKDEHVVITVNAETPIHLKEKLQIEGVIEPDEGMNLWVALVHGAFSKM</sequence>
<dbReference type="OrthoDB" id="10369704at2759"/>
<name>A0A9W8RKY8_9HYPO</name>